<gene>
    <name evidence="1" type="ORF">PHPALM_30864</name>
</gene>
<proteinExistence type="predicted"/>
<reference evidence="1 2" key="1">
    <citation type="journal article" date="2017" name="Genome Biol. Evol.">
        <title>Phytophthora megakarya and P. palmivora, closely related causal agents of cacao black pod rot, underwent increases in genome sizes and gene numbers by different mechanisms.</title>
        <authorList>
            <person name="Ali S.S."/>
            <person name="Shao J."/>
            <person name="Lary D.J."/>
            <person name="Kronmiller B."/>
            <person name="Shen D."/>
            <person name="Strem M.D."/>
            <person name="Amoako-Attah I."/>
            <person name="Akrofi A.Y."/>
            <person name="Begoude B.A."/>
            <person name="Ten Hoopen G.M."/>
            <person name="Coulibaly K."/>
            <person name="Kebe B.I."/>
            <person name="Melnick R.L."/>
            <person name="Guiltinan M.J."/>
            <person name="Tyler B.M."/>
            <person name="Meinhardt L.W."/>
            <person name="Bailey B.A."/>
        </authorList>
    </citation>
    <scope>NUCLEOTIDE SEQUENCE [LARGE SCALE GENOMIC DNA]</scope>
    <source>
        <strain evidence="2">sbr112.9</strain>
    </source>
</reference>
<accession>A0A2P4X421</accession>
<dbReference type="Proteomes" id="UP000237271">
    <property type="component" value="Unassembled WGS sequence"/>
</dbReference>
<evidence type="ECO:0000313" key="2">
    <source>
        <dbReference type="Proteomes" id="UP000237271"/>
    </source>
</evidence>
<name>A0A2P4X421_9STRA</name>
<organism evidence="1 2">
    <name type="scientific">Phytophthora palmivora</name>
    <dbReference type="NCBI Taxonomy" id="4796"/>
    <lineage>
        <taxon>Eukaryota</taxon>
        <taxon>Sar</taxon>
        <taxon>Stramenopiles</taxon>
        <taxon>Oomycota</taxon>
        <taxon>Peronosporomycetes</taxon>
        <taxon>Peronosporales</taxon>
        <taxon>Peronosporaceae</taxon>
        <taxon>Phytophthora</taxon>
    </lineage>
</organism>
<sequence>MEKYLLAKARIEETHVVQNLMARMYGRQYILPSQVSTTDIMKLWLDSTVITVAKQHINANLDTNKFISESKVKAFLQVELWLSFYSVSPTMFYDPANKKFSHAIDAVRRVCSEFGFVPEVSITSLDDALLTIYLPGKIFALDRGYQSKEVNLQIINSGGSIIGTHKRNSNFPFIYGKSGGLGQNIVYEDGPRFAQWATSN</sequence>
<keyword evidence="2" id="KW-1185">Reference proteome</keyword>
<comment type="caution">
    <text evidence="1">The sequence shown here is derived from an EMBL/GenBank/DDBJ whole genome shotgun (WGS) entry which is preliminary data.</text>
</comment>
<dbReference type="OrthoDB" id="97717at2759"/>
<dbReference type="AlphaFoldDB" id="A0A2P4X421"/>
<dbReference type="EMBL" id="NCKW01016900">
    <property type="protein sequence ID" value="POM60297.1"/>
    <property type="molecule type" value="Genomic_DNA"/>
</dbReference>
<protein>
    <submittedName>
        <fullName evidence="1">Uncharacterized protein</fullName>
    </submittedName>
</protein>
<evidence type="ECO:0000313" key="1">
    <source>
        <dbReference type="EMBL" id="POM60297.1"/>
    </source>
</evidence>